<dbReference type="PROSITE" id="PS50111">
    <property type="entry name" value="CHEMOTAXIS_TRANSDUC_2"/>
    <property type="match status" value="1"/>
</dbReference>
<dbReference type="AlphaFoldDB" id="K6DGL6"/>
<dbReference type="Proteomes" id="UP000006315">
    <property type="component" value="Unassembled WGS sequence"/>
</dbReference>
<evidence type="ECO:0000256" key="7">
    <source>
        <dbReference type="SAM" id="Phobius"/>
    </source>
</evidence>
<evidence type="ECO:0000313" key="10">
    <source>
        <dbReference type="EMBL" id="EKN67233.1"/>
    </source>
</evidence>
<keyword evidence="2" id="KW-1003">Cell membrane</keyword>
<dbReference type="PATRIC" id="fig|1131731.3.peg.2076"/>
<comment type="subcellular location">
    <subcellularLocation>
        <location evidence="1">Cell membrane</location>
    </subcellularLocation>
</comment>
<dbReference type="GO" id="GO:0006935">
    <property type="term" value="P:chemotaxis"/>
    <property type="evidence" value="ECO:0007669"/>
    <property type="project" value="InterPro"/>
</dbReference>
<dbReference type="GO" id="GO:0007165">
    <property type="term" value="P:signal transduction"/>
    <property type="evidence" value="ECO:0007669"/>
    <property type="project" value="UniProtKB-KW"/>
</dbReference>
<evidence type="ECO:0000256" key="3">
    <source>
        <dbReference type="ARBA" id="ARBA00023136"/>
    </source>
</evidence>
<keyword evidence="7" id="KW-1133">Transmembrane helix</keyword>
<protein>
    <submittedName>
        <fullName evidence="10">Methyl-accepting chemotaxis sensory transducer</fullName>
    </submittedName>
</protein>
<keyword evidence="4 6" id="KW-0807">Transducer</keyword>
<accession>K6DGL6</accession>
<dbReference type="PANTHER" id="PTHR32089:SF112">
    <property type="entry name" value="LYSOZYME-LIKE PROTEIN-RELATED"/>
    <property type="match status" value="1"/>
</dbReference>
<feature type="transmembrane region" description="Helical" evidence="7">
    <location>
        <begin position="182"/>
        <end position="202"/>
    </location>
</feature>
<dbReference type="PANTHER" id="PTHR32089">
    <property type="entry name" value="METHYL-ACCEPTING CHEMOTAXIS PROTEIN MCPB"/>
    <property type="match status" value="1"/>
</dbReference>
<organism evidence="10 11">
    <name type="scientific">Schinkia azotoformans LMG 9581</name>
    <dbReference type="NCBI Taxonomy" id="1131731"/>
    <lineage>
        <taxon>Bacteria</taxon>
        <taxon>Bacillati</taxon>
        <taxon>Bacillota</taxon>
        <taxon>Bacilli</taxon>
        <taxon>Bacillales</taxon>
        <taxon>Bacillaceae</taxon>
        <taxon>Calidifontibacillus/Schinkia group</taxon>
        <taxon>Schinkia</taxon>
    </lineage>
</organism>
<dbReference type="GO" id="GO:0004888">
    <property type="term" value="F:transmembrane signaling receptor activity"/>
    <property type="evidence" value="ECO:0007669"/>
    <property type="project" value="InterPro"/>
</dbReference>
<gene>
    <name evidence="10" type="ORF">BAZO_09916</name>
</gene>
<dbReference type="Pfam" id="PF00015">
    <property type="entry name" value="MCPsignal"/>
    <property type="match status" value="1"/>
</dbReference>
<keyword evidence="7" id="KW-0812">Transmembrane</keyword>
<evidence type="ECO:0000256" key="6">
    <source>
        <dbReference type="PROSITE-ProRule" id="PRU00284"/>
    </source>
</evidence>
<dbReference type="Pfam" id="PF00672">
    <property type="entry name" value="HAMP"/>
    <property type="match status" value="1"/>
</dbReference>
<dbReference type="Gene3D" id="1.10.287.950">
    <property type="entry name" value="Methyl-accepting chemotaxis protein"/>
    <property type="match status" value="1"/>
</dbReference>
<evidence type="ECO:0000313" key="11">
    <source>
        <dbReference type="Proteomes" id="UP000006315"/>
    </source>
</evidence>
<dbReference type="STRING" id="1131731.BAZO_09916"/>
<feature type="domain" description="Methyl-accepting transducer" evidence="8">
    <location>
        <begin position="275"/>
        <end position="546"/>
    </location>
</feature>
<dbReference type="EMBL" id="AJLR01000049">
    <property type="protein sequence ID" value="EKN67233.1"/>
    <property type="molecule type" value="Genomic_DNA"/>
</dbReference>
<dbReference type="SUPFAM" id="SSF58104">
    <property type="entry name" value="Methyl-accepting chemotaxis protein (MCP) signaling domain"/>
    <property type="match status" value="1"/>
</dbReference>
<dbReference type="InterPro" id="IPR004090">
    <property type="entry name" value="Chemotax_Me-accpt_rcpt"/>
</dbReference>
<dbReference type="GeneID" id="89471131"/>
<dbReference type="Gene3D" id="6.10.340.10">
    <property type="match status" value="1"/>
</dbReference>
<dbReference type="GO" id="GO:0005886">
    <property type="term" value="C:plasma membrane"/>
    <property type="evidence" value="ECO:0007669"/>
    <property type="project" value="UniProtKB-SubCell"/>
</dbReference>
<comment type="caution">
    <text evidence="10">The sequence shown here is derived from an EMBL/GenBank/DDBJ whole genome shotgun (WGS) entry which is preliminary data.</text>
</comment>
<comment type="similarity">
    <text evidence="5">Belongs to the methyl-accepting chemotaxis (MCP) protein family.</text>
</comment>
<evidence type="ECO:0000256" key="5">
    <source>
        <dbReference type="ARBA" id="ARBA00029447"/>
    </source>
</evidence>
<keyword evidence="3 7" id="KW-0472">Membrane</keyword>
<feature type="domain" description="HAMP" evidence="9">
    <location>
        <begin position="204"/>
        <end position="256"/>
    </location>
</feature>
<dbReference type="InterPro" id="IPR004089">
    <property type="entry name" value="MCPsignal_dom"/>
</dbReference>
<dbReference type="PRINTS" id="PR00260">
    <property type="entry name" value="CHEMTRNSDUCR"/>
</dbReference>
<dbReference type="CDD" id="cd06225">
    <property type="entry name" value="HAMP"/>
    <property type="match status" value="1"/>
</dbReference>
<proteinExistence type="inferred from homology"/>
<dbReference type="PROSITE" id="PS50885">
    <property type="entry name" value="HAMP"/>
    <property type="match status" value="1"/>
</dbReference>
<sequence length="561" mass="61258">MSIRSRNFLSFGIIFLLFLIFGTIQIVNLTSQVKQLEEIKEKTLQSALLADQLKLSVVQVQQYLSDISATRAQDGFDDGFKLAEAHSKLFYRDLEKLKELHPTEAKELDAIKLSFDSYYEMGQKMANQYIQAGTEKGNEIMPLFDKNSLDINRKVDDYQKKYLSSINQSLQDIHDLMNKNKMVIGILGGIIFVLAIMISVFLSRSIIVPLRKLMDATETIAQGDLRQPITIRSKDEIGTLAGSFEEMRTKLVDLIHQIKLTSEHLTASSEELTAGAESTAQTTDQIANSIQEVAQGTDQQLLASQTSSQTVAEISSGINQVAASVQFVAELGSNAQSHASIGNEIVHKTLEHMNLISNKVNNVSDVIGKLGEKSKEIEQIISLITQISDQTNLLALNAAIEAARAGEHGKGFSVVAEEVRKLAEQSSNAAGQVQQLIEQVQKETDNAIKSVSEGTTAVNGGISLGKQTGDAFEGITKIIQDLSAHSKETIIAVERVNKSGVEIVEMMNSIVNTTSVSALNAQNVSAAAEEQTAAMQEITATARSLSFTAIKLQEMVSQFKF</sequence>
<evidence type="ECO:0000259" key="9">
    <source>
        <dbReference type="PROSITE" id="PS50885"/>
    </source>
</evidence>
<evidence type="ECO:0000256" key="1">
    <source>
        <dbReference type="ARBA" id="ARBA00004236"/>
    </source>
</evidence>
<evidence type="ECO:0000256" key="4">
    <source>
        <dbReference type="ARBA" id="ARBA00023224"/>
    </source>
</evidence>
<reference evidence="10 11" key="1">
    <citation type="journal article" date="2012" name="Front. Microbiol.">
        <title>Redundancy and modularity in membrane-associated dissimilatory nitrate reduction in Bacillus.</title>
        <authorList>
            <person name="Heylen K."/>
            <person name="Keltjens J."/>
        </authorList>
    </citation>
    <scope>NUCLEOTIDE SEQUENCE [LARGE SCALE GENOMIC DNA]</scope>
    <source>
        <strain evidence="10 11">LMG 9581</strain>
    </source>
</reference>
<dbReference type="InterPro" id="IPR003660">
    <property type="entry name" value="HAMP_dom"/>
</dbReference>
<dbReference type="CDD" id="cd11386">
    <property type="entry name" value="MCP_signal"/>
    <property type="match status" value="1"/>
</dbReference>
<dbReference type="SMART" id="SM00283">
    <property type="entry name" value="MA"/>
    <property type="match status" value="1"/>
</dbReference>
<dbReference type="SMART" id="SM00304">
    <property type="entry name" value="HAMP"/>
    <property type="match status" value="1"/>
</dbReference>
<evidence type="ECO:0000256" key="2">
    <source>
        <dbReference type="ARBA" id="ARBA00022475"/>
    </source>
</evidence>
<keyword evidence="11" id="KW-1185">Reference proteome</keyword>
<evidence type="ECO:0000259" key="8">
    <source>
        <dbReference type="PROSITE" id="PS50111"/>
    </source>
</evidence>
<name>K6DGL6_SCHAZ</name>
<dbReference type="RefSeq" id="WP_003331282.1">
    <property type="nucleotide sequence ID" value="NZ_AJLR01000049.1"/>
</dbReference>